<dbReference type="InterPro" id="IPR003439">
    <property type="entry name" value="ABC_transporter-like_ATP-bd"/>
</dbReference>
<feature type="transmembrane region" description="Helical" evidence="14">
    <location>
        <begin position="434"/>
        <end position="451"/>
    </location>
</feature>
<dbReference type="Pfam" id="PF00005">
    <property type="entry name" value="ABC_tran"/>
    <property type="match status" value="3"/>
</dbReference>
<dbReference type="PROSITE" id="PS50929">
    <property type="entry name" value="ABC_TM1F"/>
    <property type="match status" value="2"/>
</dbReference>
<dbReference type="GO" id="GO:0005524">
    <property type="term" value="F:ATP binding"/>
    <property type="evidence" value="ECO:0007669"/>
    <property type="project" value="UniProtKB-KW"/>
</dbReference>
<protein>
    <recommendedName>
        <fullName evidence="3">ABC-type xenobiotic transporter</fullName>
        <ecNumber evidence="3">7.6.2.2</ecNumber>
    </recommendedName>
</protein>
<dbReference type="EC" id="7.6.2.2" evidence="3"/>
<comment type="subcellular location">
    <subcellularLocation>
        <location evidence="1">Membrane</location>
        <topology evidence="1">Multi-pass membrane protein</topology>
    </subcellularLocation>
</comment>
<keyword evidence="8" id="KW-0067">ATP-binding</keyword>
<feature type="domain" description="ABC transmembrane type-1" evidence="16">
    <location>
        <begin position="1064"/>
        <end position="1307"/>
    </location>
</feature>
<evidence type="ECO:0000256" key="5">
    <source>
        <dbReference type="ARBA" id="ARBA00022692"/>
    </source>
</evidence>
<feature type="compositionally biased region" description="Low complexity" evidence="13">
    <location>
        <begin position="952"/>
        <end position="965"/>
    </location>
</feature>
<dbReference type="Pfam" id="PF00664">
    <property type="entry name" value="ABC_membrane"/>
    <property type="match status" value="2"/>
</dbReference>
<feature type="transmembrane region" description="Helical" evidence="14">
    <location>
        <begin position="1065"/>
        <end position="1089"/>
    </location>
</feature>
<accession>A0A3Q0JCT0</accession>
<evidence type="ECO:0000256" key="2">
    <source>
        <dbReference type="ARBA" id="ARBA00009726"/>
    </source>
</evidence>
<evidence type="ECO:0000256" key="1">
    <source>
        <dbReference type="ARBA" id="ARBA00004141"/>
    </source>
</evidence>
<dbReference type="GO" id="GO:0008559">
    <property type="term" value="F:ABC-type xenobiotic transporter activity"/>
    <property type="evidence" value="ECO:0007669"/>
    <property type="project" value="UniProtKB-EC"/>
</dbReference>
<feature type="domain" description="ABC transporter" evidence="15">
    <location>
        <begin position="1723"/>
        <end position="1949"/>
    </location>
</feature>
<evidence type="ECO:0000256" key="10">
    <source>
        <dbReference type="ARBA" id="ARBA00022989"/>
    </source>
</evidence>
<dbReference type="SMART" id="SM00382">
    <property type="entry name" value="AAA"/>
    <property type="match status" value="3"/>
</dbReference>
<keyword evidence="7" id="KW-0547">Nucleotide-binding</keyword>
<dbReference type="PANTHER" id="PTHR24223:SF330">
    <property type="entry name" value="ATP-BINDING CASSETTE SUB-FAMILY C MEMBER 10"/>
    <property type="match status" value="1"/>
</dbReference>
<dbReference type="PROSITE" id="PS00211">
    <property type="entry name" value="ABC_TRANSPORTER_1"/>
    <property type="match status" value="2"/>
</dbReference>
<keyword evidence="9" id="KW-1278">Translocase</keyword>
<dbReference type="CDD" id="cd18605">
    <property type="entry name" value="ABC_6TM_MRP7_D2_like"/>
    <property type="match status" value="1"/>
</dbReference>
<evidence type="ECO:0000256" key="7">
    <source>
        <dbReference type="ARBA" id="ARBA00022741"/>
    </source>
</evidence>
<dbReference type="InterPro" id="IPR050173">
    <property type="entry name" value="ABC_transporter_C-like"/>
</dbReference>
<dbReference type="RefSeq" id="XP_026684753.1">
    <property type="nucleotide sequence ID" value="XM_026828952.1"/>
</dbReference>
<dbReference type="SUPFAM" id="SSF90123">
    <property type="entry name" value="ABC transporter transmembrane region"/>
    <property type="match status" value="2"/>
</dbReference>
<proteinExistence type="inferred from homology"/>
<evidence type="ECO:0000256" key="9">
    <source>
        <dbReference type="ARBA" id="ARBA00022967"/>
    </source>
</evidence>
<dbReference type="FunFam" id="3.40.50.300:FF:000163">
    <property type="entry name" value="Multidrug resistance-associated protein member 4"/>
    <property type="match status" value="1"/>
</dbReference>
<evidence type="ECO:0000259" key="15">
    <source>
        <dbReference type="PROSITE" id="PS50893"/>
    </source>
</evidence>
<feature type="domain" description="ABC transmembrane type-1" evidence="16">
    <location>
        <begin position="437"/>
        <end position="677"/>
    </location>
</feature>
<dbReference type="SUPFAM" id="SSF52540">
    <property type="entry name" value="P-loop containing nucleoside triphosphate hydrolases"/>
    <property type="match status" value="4"/>
</dbReference>
<feature type="region of interest" description="Disordered" evidence="13">
    <location>
        <begin position="941"/>
        <end position="966"/>
    </location>
</feature>
<organism evidence="17 18">
    <name type="scientific">Diaphorina citri</name>
    <name type="common">Asian citrus psyllid</name>
    <dbReference type="NCBI Taxonomy" id="121845"/>
    <lineage>
        <taxon>Eukaryota</taxon>
        <taxon>Metazoa</taxon>
        <taxon>Ecdysozoa</taxon>
        <taxon>Arthropoda</taxon>
        <taxon>Hexapoda</taxon>
        <taxon>Insecta</taxon>
        <taxon>Pterygota</taxon>
        <taxon>Neoptera</taxon>
        <taxon>Paraneoptera</taxon>
        <taxon>Hemiptera</taxon>
        <taxon>Sternorrhyncha</taxon>
        <taxon>Psylloidea</taxon>
        <taxon>Psyllidae</taxon>
        <taxon>Diaphorininae</taxon>
        <taxon>Diaphorina</taxon>
    </lineage>
</organism>
<dbReference type="InterPro" id="IPR027417">
    <property type="entry name" value="P-loop_NTPase"/>
</dbReference>
<evidence type="ECO:0000256" key="11">
    <source>
        <dbReference type="ARBA" id="ARBA00023136"/>
    </source>
</evidence>
<evidence type="ECO:0000313" key="17">
    <source>
        <dbReference type="Proteomes" id="UP000079169"/>
    </source>
</evidence>
<dbReference type="PaxDb" id="121845-A0A3Q0JCT0"/>
<dbReference type="PROSITE" id="PS50893">
    <property type="entry name" value="ABC_TRANSPORTER_2"/>
    <property type="match status" value="3"/>
</dbReference>
<evidence type="ECO:0000256" key="4">
    <source>
        <dbReference type="ARBA" id="ARBA00022448"/>
    </source>
</evidence>
<feature type="transmembrane region" description="Helical" evidence="14">
    <location>
        <begin position="392"/>
        <end position="414"/>
    </location>
</feature>
<dbReference type="GO" id="GO:0016020">
    <property type="term" value="C:membrane"/>
    <property type="evidence" value="ECO:0007669"/>
    <property type="project" value="UniProtKB-SubCell"/>
</dbReference>
<evidence type="ECO:0000256" key="12">
    <source>
        <dbReference type="ARBA" id="ARBA00034018"/>
    </source>
</evidence>
<evidence type="ECO:0000313" key="18">
    <source>
        <dbReference type="RefSeq" id="XP_026684753.1"/>
    </source>
</evidence>
<name>A0A3Q0JCT0_DIACI</name>
<dbReference type="CDD" id="cd03250">
    <property type="entry name" value="ABCC_MRP_domain1"/>
    <property type="match status" value="1"/>
</dbReference>
<evidence type="ECO:0000256" key="14">
    <source>
        <dbReference type="SAM" id="Phobius"/>
    </source>
</evidence>
<evidence type="ECO:0000256" key="8">
    <source>
        <dbReference type="ARBA" id="ARBA00022840"/>
    </source>
</evidence>
<dbReference type="Proteomes" id="UP000079169">
    <property type="component" value="Unplaced"/>
</dbReference>
<feature type="transmembrane region" description="Helical" evidence="14">
    <location>
        <begin position="983"/>
        <end position="1007"/>
    </location>
</feature>
<feature type="transmembrane region" description="Helical" evidence="14">
    <location>
        <begin position="130"/>
        <end position="151"/>
    </location>
</feature>
<dbReference type="GO" id="GO:0016887">
    <property type="term" value="F:ATP hydrolysis activity"/>
    <property type="evidence" value="ECO:0007669"/>
    <property type="project" value="InterPro"/>
</dbReference>
<dbReference type="InterPro" id="IPR003593">
    <property type="entry name" value="AAA+_ATPase"/>
</dbReference>
<dbReference type="InterPro" id="IPR017871">
    <property type="entry name" value="ABC_transporter-like_CS"/>
</dbReference>
<evidence type="ECO:0000256" key="3">
    <source>
        <dbReference type="ARBA" id="ARBA00012191"/>
    </source>
</evidence>
<dbReference type="CDD" id="cd18598">
    <property type="entry name" value="ABC_6TM_MRP7_D1_like"/>
    <property type="match status" value="1"/>
</dbReference>
<evidence type="ECO:0000256" key="13">
    <source>
        <dbReference type="SAM" id="MobiDB-lite"/>
    </source>
</evidence>
<dbReference type="PANTHER" id="PTHR24223">
    <property type="entry name" value="ATP-BINDING CASSETTE SUB-FAMILY C"/>
    <property type="match status" value="1"/>
</dbReference>
<dbReference type="Gene3D" id="3.40.50.300">
    <property type="entry name" value="P-loop containing nucleotide triphosphate hydrolases"/>
    <property type="match status" value="4"/>
</dbReference>
<keyword evidence="6" id="KW-0677">Repeat</keyword>
<feature type="transmembrane region" description="Helical" evidence="14">
    <location>
        <begin position="99"/>
        <end position="118"/>
    </location>
</feature>
<dbReference type="FunFam" id="3.40.50.300:FF:000630">
    <property type="entry name" value="ATP-binding cassette (ABC) transporter, putative"/>
    <property type="match status" value="1"/>
</dbReference>
<dbReference type="GeneID" id="103506661"/>
<dbReference type="FunFam" id="1.20.1560.10:FF:000037">
    <property type="entry name" value="ATP-binding cassette subfamily C member 10"/>
    <property type="match status" value="1"/>
</dbReference>
<keyword evidence="11 14" id="KW-0472">Membrane</keyword>
<dbReference type="InterPro" id="IPR011527">
    <property type="entry name" value="ABC1_TM_dom"/>
</dbReference>
<evidence type="ECO:0000259" key="16">
    <source>
        <dbReference type="PROSITE" id="PS50929"/>
    </source>
</evidence>
<dbReference type="CDD" id="cd03244">
    <property type="entry name" value="ABCC_MRP_domain2"/>
    <property type="match status" value="1"/>
</dbReference>
<feature type="region of interest" description="Disordered" evidence="13">
    <location>
        <begin position="291"/>
        <end position="319"/>
    </location>
</feature>
<feature type="domain" description="ABC transporter" evidence="15">
    <location>
        <begin position="715"/>
        <end position="943"/>
    </location>
</feature>
<dbReference type="FunFam" id="1.20.1560.10:FF:000113">
    <property type="entry name" value="ABC transporter, putative"/>
    <property type="match status" value="1"/>
</dbReference>
<gene>
    <name evidence="18" type="primary">LOC103506661</name>
</gene>
<feature type="transmembrane region" description="Helical" evidence="14">
    <location>
        <begin position="37"/>
        <end position="56"/>
    </location>
</feature>
<keyword evidence="4" id="KW-0813">Transport</keyword>
<feature type="transmembrane region" description="Helical" evidence="14">
    <location>
        <begin position="1248"/>
        <end position="1269"/>
    </location>
</feature>
<feature type="domain" description="ABC transporter" evidence="15">
    <location>
        <begin position="1343"/>
        <end position="1732"/>
    </location>
</feature>
<keyword evidence="17" id="KW-1185">Reference proteome</keyword>
<dbReference type="FunFam" id="3.40.50.300:FF:000997">
    <property type="entry name" value="Multidrug resistance-associated protein 1"/>
    <property type="match status" value="1"/>
</dbReference>
<feature type="transmembrane region" description="Helical" evidence="14">
    <location>
        <begin position="362"/>
        <end position="380"/>
    </location>
</feature>
<reference evidence="18" key="1">
    <citation type="submission" date="2025-08" db="UniProtKB">
        <authorList>
            <consortium name="RefSeq"/>
        </authorList>
    </citation>
    <scope>IDENTIFICATION</scope>
</reference>
<dbReference type="KEGG" id="dci:103506661"/>
<comment type="similarity">
    <text evidence="2">Belongs to the ABC transporter superfamily. ABCC family. Conjugate transporter (TC 3.A.1.208) subfamily.</text>
</comment>
<comment type="catalytic activity">
    <reaction evidence="12">
        <text>ATP + H2O + xenobioticSide 1 = ADP + phosphate + xenobioticSide 2.</text>
        <dbReference type="EC" id="7.6.2.2"/>
    </reaction>
</comment>
<feature type="transmembrane region" description="Helical" evidence="14">
    <location>
        <begin position="648"/>
        <end position="672"/>
    </location>
</feature>
<keyword evidence="10 14" id="KW-1133">Transmembrane helix</keyword>
<dbReference type="InterPro" id="IPR036640">
    <property type="entry name" value="ABC1_TM_sf"/>
</dbReference>
<keyword evidence="5 14" id="KW-0812">Transmembrane</keyword>
<feature type="transmembrane region" description="Helical" evidence="14">
    <location>
        <begin position="1142"/>
        <end position="1175"/>
    </location>
</feature>
<dbReference type="Gene3D" id="1.20.1560.10">
    <property type="entry name" value="ABC transporter type 1, transmembrane domain"/>
    <property type="match status" value="2"/>
</dbReference>
<feature type="transmembrane region" description="Helical" evidence="14">
    <location>
        <begin position="619"/>
        <end position="642"/>
    </location>
</feature>
<sequence>MDFPDTFQWNWTQFCGPDGFNPWNSTHNIPGSCFQELILQIPILSLFAIVSAFYCGKQTEPILRTPRERNILALSVSGVHLACILTIRFSECGGLRGPTLLGSLWMLYFAFSCLYVPAQYVTLMYSDLHVTYFYFALAQMTLLVLYGATMIPGDDHNAERLRHHNFLQTQITDRQRLVHYSRFREDFDRDYLGTITDRQRLVHYSRFREDFDRDYLGTAMENAGLLSRLLFGWVEPLMSKGMSGTLQCTDDLFDLPESLTSKHLYDKLNDALMIAVLADIIMGALGPNQKSDCQPAQCPPPTCVPSNSPRTKSRNPLKALKHKSRVLRDSFSFSGKSKTFCYPPPKEKQMKNKKSVTPSNSLQYLITFMIFILPLIRCNLELLLKPASLFPVDVVLAVVQTLAWGVHLACILTIRFSECGGLRGPTLLGIRHYGALYAGALTLTTIIAALCNEHFGFQSNKVSLKIRGSLVTIIYKKTLNLSVLTLNSISVGEIVNHISTDTDRIVGACASFHALWSIPLQLTVTLYLLYMHLGVAAFTGVVFSLLLIPVNKVIADRIASYSSSNMTEKDERVRLMSEILRGIRSIKLYAWEKFFTARVNRTRARELYYLKWRKYLDALCVYFWATTPVSMSLLTFSAYVMLGNPLTAATVFTSMALLNMLIGPLNAFPWVLNGLTEAWVSVKRVQKLLDLPETDHTAYYSHINKLKSKDSNEMVIILNATFTWHTPHFIMSHISASIPRGQLTGVCGPVGSGKSSLLMAICGEIDKQSGVLGLGPDEMENGFSLVTQTPWLQHGTVRDNILFGLPYDETFYNTVLEACALKADLQTLPGGDLAWVGEGGLTLSGGQKARLSLARAVYQNKDIFLLDDILAALDATVASHVFSQCVQKLLLGRGKTVVMATHLTQYLVSAHHVLVMSSGCLVAQGLPSQVLPNYNDLALGVSDPSPSPPSSPLHHSTSRSSSLVESDVHEEITRTGSLAFNVYAAYIRGVGTVMSLCVLVFLITMQLTKNGGDWWFSYWLIHQNQTEPPSNTTEGIENYPVILNMVSLIESRLPAQVAMNFSNFLFIYCTIGTFNSLTALGRAFTFAIGGIHAATKLHDQLLTSIMKARVLVFDLSPVGRILNRFSSDVDTIDDSLPFILNILLASLFSVLGAMIIIVYSLPWLILVLLPLIPLYHRLQNHYRNTSREVKRLSSKSLSPLYSHFNETLQGLSSVRAYRAVARFKRENEDKLENNQKARFASAIIQNWLGLRLQMIGVLVVAGVGVVALVQHHHQMANPALVGLAVSYALSLTSVLSSLINSMTETEKEMVAVERVTEYINISKEEDRVLSVKLPYAWPASGVVQFNNVQLRYRSQLSLSLKMVSFETLPAEKIGVVGRTGAGKSSLLVALFRLTEISGGTIYVDKINIANVSLPDLRSRFFVIPQDPFLFSGTIRQNLDPNKRYRDSEIWTALQKCHLIPVVKKLGGLNATLTHEGTNLSNGQKQLMCLVRALLQNAKVVILEHSELVILEQSLVVIWEHSEVEGILEHSLPDMQGLVEDWITSTIEVDAREERGGTSYAQIPRPSLLSALHFCFGREFYACGALKLISDLAGFAAPLLLYHTVLEACALKSDLQTLPGGDLAWVGEGGLTLSGGQKARLSLARAVYQNKDIFLLDDILAALDATVASHVFSQCVQKLLLGRGKTVVMATHLTQYLVSAHHVLVMSSGCLVAQGKIGRYYVFLHSRSQLSLSLKMVSFETLPAEKIGVVGRTGAGKSSLLVALFRLTEISGGTIYVDKINIANVSLSDLRSRFFVIPQDPFLFSGTIRQNLDPNKRYRDSEIWTALQKCHLIPVVKKLGGLNATLTHEGTNLSNGQKQLMCLVRALLQNAKILFIDEATASVDQDTDRQIQNTIRSCFLHSTVFIIAHRIHSVMSCDRVLVMSGGEVIEFDSPQNLRQDKNSAFYALVTQNDTCS</sequence>
<feature type="transmembrane region" description="Helical" evidence="14">
    <location>
        <begin position="528"/>
        <end position="548"/>
    </location>
</feature>
<dbReference type="STRING" id="121845.A0A3Q0JCT0"/>
<evidence type="ECO:0000256" key="6">
    <source>
        <dbReference type="ARBA" id="ARBA00022737"/>
    </source>
</evidence>